<dbReference type="RefSeq" id="WP_121242696.1">
    <property type="nucleotide sequence ID" value="NZ_BHVV01000003.1"/>
</dbReference>
<dbReference type="Pfam" id="PF00271">
    <property type="entry name" value="Helicase_C"/>
    <property type="match status" value="1"/>
</dbReference>
<evidence type="ECO:0000256" key="1">
    <source>
        <dbReference type="ARBA" id="ARBA00022741"/>
    </source>
</evidence>
<dbReference type="PROSITE" id="PS51192">
    <property type="entry name" value="HELICASE_ATP_BIND_1"/>
    <property type="match status" value="1"/>
</dbReference>
<dbReference type="SMART" id="SM00382">
    <property type="entry name" value="AAA"/>
    <property type="match status" value="1"/>
</dbReference>
<sequence>MRFDPAARLAARPAIAYDEALPVNVRRAEIAEAIRAHQVIVVCGETGSGKTTQLPKICLELGRGSNGLIGHTQPRRIAARATASRIAQELKSELGKYVGYKIRFTDRTTPESYIKLMTDGILLAETQTDPLLRQYDTILIDEAHERSLNIDFLLGYLRQLLPKRPDLKVIVTSATLDAERFSKHFGGVPVIEVSGRLYPIETRYRPFGEDDDRDLNEAIVDAVSEAHREGPGDVLVFLPGEREIREAAEALRKHHPPGLEILPLFARQSAQEQSRVFSPHQGRRVVLATNVAETSLTVPGIRYVVDSGVARVKRYSHRNKVEQLQVEPVAQAAAKQRAGRCGRVSAGVCFRLYAEDDFGKRAPYTEPEILRSSLAGVILRMKSLHLGDVEDFPFLEAPLPRMITDGYQLLAELGAIDEATKALTPAGRELAKLPLDPKIGRMILAARQEGCLAEMVIIASALSAQDPRDRPADAAAAADQAHAKWKDERSEFLSYLKLWHAADEVWKHESSNKQRQWCRQNFVSWLRLREWRDVHGQLMTLCHEHSWKENQQPASYEAIHRALLAGLLGHIGLKHEAEPHYLGARGIKFFIHPGSSLVKKAGRWIVAAELVETSRLFARCIAKVEPEWLESVGAHLIRRHVYEPHWEKGPGQVVAWERLTLHGLLLQAKRRVHYGPTDPKLAREILIRAALVEGDVNEDWLKKWRFLQHNQKLKREIEHLEHKSRRPDVLVDDELVFAFYDAKIPAGIITLAAFEQWRRETEQNEPKLLFLEREQLMRHEAAGITTDAFPPALEHRGQAFKLAYRHDPGAADDGVTLSLPLAALNQVPPTRLEWLVPGLLKEKVVALLKTLPQKYRHRVQPLDGFAEEFCESAHDKDETLVKALTRAVEEKIALKLPLDALRPGELRPHLLLNFRLLDEHGGTLAISRNLAELRAHFGDRVAKAFTQAEVKTTGAAPGELSGLKDWSFGSLPELLEIKVGGGGTAIGFPALVDEGDSVALRAMDSEEKAMAAHLRGLARLFALSLKEQVKAIEKLPTLRDMALAFMPFGTEKELKEALVVATLERTCLMEPWPTDAAAFAARREAARGRILLVAQEIVRLVGTILGEQATLQKKLASMQKAFPAICADIAAQLAELLKKGFITATPFERLQHYPRYLKAAALRLDKARADAARDARLLADWASLARPFERERGQQLKSGVADPFHEEFRWLLEELRVALFAQELRTPSPVSVKRLQKMWEGRHHG</sequence>
<dbReference type="SUPFAM" id="SSF52540">
    <property type="entry name" value="P-loop containing nucleoside triphosphate hydrolases"/>
    <property type="match status" value="1"/>
</dbReference>
<dbReference type="PANTHER" id="PTHR18934">
    <property type="entry name" value="ATP-DEPENDENT RNA HELICASE"/>
    <property type="match status" value="1"/>
</dbReference>
<dbReference type="GO" id="GO:0016787">
    <property type="term" value="F:hydrolase activity"/>
    <property type="evidence" value="ECO:0007669"/>
    <property type="project" value="UniProtKB-KW"/>
</dbReference>
<dbReference type="CDD" id="cd18791">
    <property type="entry name" value="SF2_C_RHA"/>
    <property type="match status" value="1"/>
</dbReference>
<dbReference type="InterPro" id="IPR007502">
    <property type="entry name" value="Helicase-assoc_dom"/>
</dbReference>
<dbReference type="Gene3D" id="1.20.120.1080">
    <property type="match status" value="1"/>
</dbReference>
<evidence type="ECO:0000313" key="8">
    <source>
        <dbReference type="Proteomes" id="UP000268908"/>
    </source>
</evidence>
<keyword evidence="4" id="KW-0067">ATP-binding</keyword>
<organism evidence="7 8">
    <name type="scientific">Sulfurisoma sediminicola</name>
    <dbReference type="NCBI Taxonomy" id="1381557"/>
    <lineage>
        <taxon>Bacteria</taxon>
        <taxon>Pseudomonadati</taxon>
        <taxon>Pseudomonadota</taxon>
        <taxon>Betaproteobacteria</taxon>
        <taxon>Nitrosomonadales</taxon>
        <taxon>Sterolibacteriaceae</taxon>
        <taxon>Sulfurisoma</taxon>
    </lineage>
</organism>
<dbReference type="InterPro" id="IPR011545">
    <property type="entry name" value="DEAD/DEAH_box_helicase_dom"/>
</dbReference>
<dbReference type="Pfam" id="PF21010">
    <property type="entry name" value="HA2_C"/>
    <property type="match status" value="1"/>
</dbReference>
<dbReference type="InterPro" id="IPR024590">
    <property type="entry name" value="HrpA_C"/>
</dbReference>
<comment type="caution">
    <text evidence="7">The sequence shown here is derived from an EMBL/GenBank/DDBJ whole genome shotgun (WGS) entry which is preliminary data.</text>
</comment>
<dbReference type="InterPro" id="IPR003593">
    <property type="entry name" value="AAA+_ATPase"/>
</dbReference>
<dbReference type="Pfam" id="PF04408">
    <property type="entry name" value="WHD_HA2"/>
    <property type="match status" value="1"/>
</dbReference>
<keyword evidence="2" id="KW-0378">Hydrolase</keyword>
<dbReference type="InterPro" id="IPR027417">
    <property type="entry name" value="P-loop_NTPase"/>
</dbReference>
<name>A0A497XB22_9PROT</name>
<gene>
    <name evidence="7" type="ORF">DFR35_2400</name>
</gene>
<dbReference type="InterPro" id="IPR014001">
    <property type="entry name" value="Helicase_ATP-bd"/>
</dbReference>
<dbReference type="OrthoDB" id="9805617at2"/>
<keyword evidence="3 7" id="KW-0347">Helicase</keyword>
<dbReference type="InterPro" id="IPR010222">
    <property type="entry name" value="RNA_helicase_HrpA"/>
</dbReference>
<dbReference type="Pfam" id="PF07717">
    <property type="entry name" value="OB_NTP_bind"/>
    <property type="match status" value="1"/>
</dbReference>
<evidence type="ECO:0000313" key="7">
    <source>
        <dbReference type="EMBL" id="RLJ63767.1"/>
    </source>
</evidence>
<keyword evidence="1" id="KW-0547">Nucleotide-binding</keyword>
<dbReference type="GO" id="GO:0003723">
    <property type="term" value="F:RNA binding"/>
    <property type="evidence" value="ECO:0007669"/>
    <property type="project" value="TreeGrafter"/>
</dbReference>
<protein>
    <submittedName>
        <fullName evidence="7">ATP-dependent helicase HrpA</fullName>
    </submittedName>
</protein>
<dbReference type="FunFam" id="1.20.120.1080:FF:000005">
    <property type="entry name" value="ATP-dependent helicase HrpA"/>
    <property type="match status" value="1"/>
</dbReference>
<dbReference type="SMART" id="SM00487">
    <property type="entry name" value="DEXDc"/>
    <property type="match status" value="1"/>
</dbReference>
<keyword evidence="8" id="KW-1185">Reference proteome</keyword>
<evidence type="ECO:0000256" key="4">
    <source>
        <dbReference type="ARBA" id="ARBA00022840"/>
    </source>
</evidence>
<feature type="domain" description="Helicase C-terminal" evidence="6">
    <location>
        <begin position="214"/>
        <end position="385"/>
    </location>
</feature>
<dbReference type="EMBL" id="RCCI01000006">
    <property type="protein sequence ID" value="RLJ63767.1"/>
    <property type="molecule type" value="Genomic_DNA"/>
</dbReference>
<dbReference type="Pfam" id="PF00270">
    <property type="entry name" value="DEAD"/>
    <property type="match status" value="1"/>
</dbReference>
<dbReference type="AlphaFoldDB" id="A0A497XB22"/>
<dbReference type="InterPro" id="IPR048333">
    <property type="entry name" value="HA2_WH"/>
</dbReference>
<dbReference type="Gene3D" id="3.40.50.300">
    <property type="entry name" value="P-loop containing nucleotide triphosphate hydrolases"/>
    <property type="match status" value="2"/>
</dbReference>
<dbReference type="SMART" id="SM00490">
    <property type="entry name" value="HELICc"/>
    <property type="match status" value="1"/>
</dbReference>
<reference evidence="7 8" key="1">
    <citation type="submission" date="2018-10" db="EMBL/GenBank/DDBJ databases">
        <title>Genomic Encyclopedia of Type Strains, Phase IV (KMG-IV): sequencing the most valuable type-strain genomes for metagenomic binning, comparative biology and taxonomic classification.</title>
        <authorList>
            <person name="Goeker M."/>
        </authorList>
    </citation>
    <scope>NUCLEOTIDE SEQUENCE [LARGE SCALE GENOMIC DNA]</scope>
    <source>
        <strain evidence="7 8">DSM 26916</strain>
    </source>
</reference>
<evidence type="ECO:0000259" key="5">
    <source>
        <dbReference type="PROSITE" id="PS51192"/>
    </source>
</evidence>
<feature type="domain" description="Helicase ATP-binding" evidence="5">
    <location>
        <begin position="31"/>
        <end position="194"/>
    </location>
</feature>
<evidence type="ECO:0000256" key="2">
    <source>
        <dbReference type="ARBA" id="ARBA00022801"/>
    </source>
</evidence>
<dbReference type="GO" id="GO:0003724">
    <property type="term" value="F:RNA helicase activity"/>
    <property type="evidence" value="ECO:0007669"/>
    <property type="project" value="InterPro"/>
</dbReference>
<dbReference type="InterPro" id="IPR011709">
    <property type="entry name" value="DEAD-box_helicase_OB_fold"/>
</dbReference>
<dbReference type="Proteomes" id="UP000268908">
    <property type="component" value="Unassembled WGS sequence"/>
</dbReference>
<dbReference type="NCBIfam" id="TIGR01967">
    <property type="entry name" value="DEAH_box_HrpA"/>
    <property type="match status" value="1"/>
</dbReference>
<accession>A0A497XB22</accession>
<dbReference type="SMART" id="SM00847">
    <property type="entry name" value="HA2"/>
    <property type="match status" value="1"/>
</dbReference>
<dbReference type="PANTHER" id="PTHR18934:SF99">
    <property type="entry name" value="ATP-DEPENDENT RNA HELICASE DHX37-RELATED"/>
    <property type="match status" value="1"/>
</dbReference>
<dbReference type="CDD" id="cd17989">
    <property type="entry name" value="DEXHc_HrpA"/>
    <property type="match status" value="1"/>
</dbReference>
<evidence type="ECO:0000259" key="6">
    <source>
        <dbReference type="PROSITE" id="PS51194"/>
    </source>
</evidence>
<dbReference type="Pfam" id="PF11898">
    <property type="entry name" value="DUF3418"/>
    <property type="match status" value="1"/>
</dbReference>
<dbReference type="InterPro" id="IPR001650">
    <property type="entry name" value="Helicase_C-like"/>
</dbReference>
<proteinExistence type="predicted"/>
<dbReference type="PROSITE" id="PS51194">
    <property type="entry name" value="HELICASE_CTER"/>
    <property type="match status" value="1"/>
</dbReference>
<evidence type="ECO:0000256" key="3">
    <source>
        <dbReference type="ARBA" id="ARBA00022806"/>
    </source>
</evidence>
<dbReference type="FunFam" id="3.40.50.300:FF:000575">
    <property type="entry name" value="ATP-dependent helicase hrpA"/>
    <property type="match status" value="1"/>
</dbReference>
<dbReference type="GO" id="GO:0005524">
    <property type="term" value="F:ATP binding"/>
    <property type="evidence" value="ECO:0007669"/>
    <property type="project" value="UniProtKB-KW"/>
</dbReference>